<evidence type="ECO:0000313" key="6">
    <source>
        <dbReference type="Proteomes" id="UP000008672"/>
    </source>
</evidence>
<dbReference type="EMBL" id="AFYH01180992">
    <property type="status" value="NOT_ANNOTATED_CDS"/>
    <property type="molecule type" value="Genomic_DNA"/>
</dbReference>
<dbReference type="InParanoid" id="H2ZS08"/>
<dbReference type="EMBL" id="AFYH01180990">
    <property type="status" value="NOT_ANNOTATED_CDS"/>
    <property type="molecule type" value="Genomic_DNA"/>
</dbReference>
<dbReference type="Proteomes" id="UP000008672">
    <property type="component" value="Unassembled WGS sequence"/>
</dbReference>
<dbReference type="OMA" id="CAKGSAI"/>
<reference evidence="5" key="2">
    <citation type="submission" date="2025-08" db="UniProtKB">
        <authorList>
            <consortium name="Ensembl"/>
        </authorList>
    </citation>
    <scope>IDENTIFICATION</scope>
</reference>
<dbReference type="PANTHER" id="PTHR16088">
    <property type="entry name" value="YY1 ASSOCIATED PROTEIN-RELATED"/>
    <property type="match status" value="1"/>
</dbReference>
<dbReference type="GO" id="GO:0003712">
    <property type="term" value="F:transcription coregulator activity"/>
    <property type="evidence" value="ECO:0007669"/>
    <property type="project" value="TreeGrafter"/>
</dbReference>
<reference evidence="5" key="3">
    <citation type="submission" date="2025-09" db="UniProtKB">
        <authorList>
            <consortium name="Ensembl"/>
        </authorList>
    </citation>
    <scope>IDENTIFICATION</scope>
</reference>
<evidence type="ECO:0000256" key="1">
    <source>
        <dbReference type="ARBA" id="ARBA00023015"/>
    </source>
</evidence>
<dbReference type="STRING" id="7897.ENSLACP00000000179"/>
<reference evidence="6" key="1">
    <citation type="submission" date="2011-08" db="EMBL/GenBank/DDBJ databases">
        <title>The draft genome of Latimeria chalumnae.</title>
        <authorList>
            <person name="Di Palma F."/>
            <person name="Alfoldi J."/>
            <person name="Johnson J."/>
            <person name="Berlin A."/>
            <person name="Gnerre S."/>
            <person name="Jaffe D."/>
            <person name="MacCallum I."/>
            <person name="Young S."/>
            <person name="Walker B.J."/>
            <person name="Lander E."/>
            <person name="Lindblad-Toh K."/>
        </authorList>
    </citation>
    <scope>NUCLEOTIDE SEQUENCE [LARGE SCALE GENOMIC DNA]</scope>
    <source>
        <strain evidence="6">Wild caught</strain>
    </source>
</reference>
<keyword evidence="6" id="KW-1185">Reference proteome</keyword>
<evidence type="ECO:0000256" key="3">
    <source>
        <dbReference type="ARBA" id="ARBA00023242"/>
    </source>
</evidence>
<evidence type="ECO:0000313" key="5">
    <source>
        <dbReference type="Ensembl" id="ENSLACP00000000179.1"/>
    </source>
</evidence>
<name>H2ZS08_LATCH</name>
<dbReference type="EMBL" id="AFYH01180988">
    <property type="status" value="NOT_ANNOTATED_CDS"/>
    <property type="molecule type" value="Genomic_DNA"/>
</dbReference>
<dbReference type="AlphaFoldDB" id="H2ZS08"/>
<dbReference type="GeneTree" id="ENSGT00390000016256"/>
<proteinExistence type="predicted"/>
<dbReference type="EMBL" id="AFYH01180993">
    <property type="status" value="NOT_ANNOTATED_CDS"/>
    <property type="molecule type" value="Genomic_DNA"/>
</dbReference>
<dbReference type="EMBL" id="AFYH01180991">
    <property type="status" value="NOT_ANNOTATED_CDS"/>
    <property type="molecule type" value="Genomic_DNA"/>
</dbReference>
<feature type="compositionally biased region" description="Basic residues" evidence="4">
    <location>
        <begin position="15"/>
        <end position="29"/>
    </location>
</feature>
<dbReference type="PANTHER" id="PTHR16088:SF3">
    <property type="entry name" value="GON-4-LIKE PROTEIN"/>
    <property type="match status" value="1"/>
</dbReference>
<keyword evidence="3" id="KW-0539">Nucleus</keyword>
<sequence length="238" mass="26859">MMKAAISETQDMPMFKKKLTRKTIRKRGKVIPAWNMSPLKTTKESKLPQFVDIPLEEEDSSDEEYQPEEEDEDETAEESLLESDVESATSSPKGTKRSRTKLPSELPETDEENSVLPEKEAAVLPLRHVSADVVPMGPPPPPNLKQTVDSSFMEKLHAVDKELESSPVCMDSYQTLEESLIALRTRSKRPLKDVPLDLLEAELQAPDITPDMYDPSVSKDKDWQKWLLGFMSSEVGNE</sequence>
<dbReference type="EMBL" id="AFYH01180987">
    <property type="status" value="NOT_ANNOTATED_CDS"/>
    <property type="molecule type" value="Genomic_DNA"/>
</dbReference>
<feature type="region of interest" description="Disordered" evidence="4">
    <location>
        <begin position="1"/>
        <end position="117"/>
    </location>
</feature>
<dbReference type="EMBL" id="AFYH01180989">
    <property type="status" value="NOT_ANNOTATED_CDS"/>
    <property type="molecule type" value="Genomic_DNA"/>
</dbReference>
<protein>
    <submittedName>
        <fullName evidence="5">Uncharacterized protein</fullName>
    </submittedName>
</protein>
<accession>H2ZS08</accession>
<keyword evidence="2" id="KW-0804">Transcription</keyword>
<dbReference type="Ensembl" id="ENSLACT00000000181.1">
    <property type="protein sequence ID" value="ENSLACP00000000179.1"/>
    <property type="gene ID" value="ENSLACG00000000162.1"/>
</dbReference>
<dbReference type="eggNOG" id="ENOG502QT2W">
    <property type="taxonomic scope" value="Eukaryota"/>
</dbReference>
<dbReference type="HOGENOM" id="CLU_075218_0_0_1"/>
<keyword evidence="1" id="KW-0805">Transcription regulation</keyword>
<evidence type="ECO:0000256" key="4">
    <source>
        <dbReference type="SAM" id="MobiDB-lite"/>
    </source>
</evidence>
<dbReference type="GO" id="GO:0006355">
    <property type="term" value="P:regulation of DNA-templated transcription"/>
    <property type="evidence" value="ECO:0007669"/>
    <property type="project" value="TreeGrafter"/>
</dbReference>
<dbReference type="InterPro" id="IPR052435">
    <property type="entry name" value="YY1-Transcr_Regul"/>
</dbReference>
<organism evidence="5 6">
    <name type="scientific">Latimeria chalumnae</name>
    <name type="common">Coelacanth</name>
    <dbReference type="NCBI Taxonomy" id="7897"/>
    <lineage>
        <taxon>Eukaryota</taxon>
        <taxon>Metazoa</taxon>
        <taxon>Chordata</taxon>
        <taxon>Craniata</taxon>
        <taxon>Vertebrata</taxon>
        <taxon>Euteleostomi</taxon>
        <taxon>Coelacanthiformes</taxon>
        <taxon>Coelacanthidae</taxon>
        <taxon>Latimeria</taxon>
    </lineage>
</organism>
<dbReference type="GO" id="GO:0005634">
    <property type="term" value="C:nucleus"/>
    <property type="evidence" value="ECO:0007669"/>
    <property type="project" value="TreeGrafter"/>
</dbReference>
<evidence type="ECO:0000256" key="2">
    <source>
        <dbReference type="ARBA" id="ARBA00023163"/>
    </source>
</evidence>
<feature type="compositionally biased region" description="Acidic residues" evidence="4">
    <location>
        <begin position="54"/>
        <end position="85"/>
    </location>
</feature>